<dbReference type="AlphaFoldDB" id="A0A9N7VAC6"/>
<feature type="region of interest" description="Disordered" evidence="1">
    <location>
        <begin position="144"/>
        <end position="186"/>
    </location>
</feature>
<evidence type="ECO:0000256" key="1">
    <source>
        <dbReference type="SAM" id="MobiDB-lite"/>
    </source>
</evidence>
<dbReference type="Proteomes" id="UP001153269">
    <property type="component" value="Unassembled WGS sequence"/>
</dbReference>
<dbReference type="EMBL" id="CADEAL010003791">
    <property type="protein sequence ID" value="CAB1445810.1"/>
    <property type="molecule type" value="Genomic_DNA"/>
</dbReference>
<evidence type="ECO:0000313" key="3">
    <source>
        <dbReference type="Proteomes" id="UP001153269"/>
    </source>
</evidence>
<proteinExistence type="predicted"/>
<feature type="compositionally biased region" description="Low complexity" evidence="1">
    <location>
        <begin position="53"/>
        <end position="67"/>
    </location>
</feature>
<organism evidence="2 3">
    <name type="scientific">Pleuronectes platessa</name>
    <name type="common">European plaice</name>
    <dbReference type="NCBI Taxonomy" id="8262"/>
    <lineage>
        <taxon>Eukaryota</taxon>
        <taxon>Metazoa</taxon>
        <taxon>Chordata</taxon>
        <taxon>Craniata</taxon>
        <taxon>Vertebrata</taxon>
        <taxon>Euteleostomi</taxon>
        <taxon>Actinopterygii</taxon>
        <taxon>Neopterygii</taxon>
        <taxon>Teleostei</taxon>
        <taxon>Neoteleostei</taxon>
        <taxon>Acanthomorphata</taxon>
        <taxon>Carangaria</taxon>
        <taxon>Pleuronectiformes</taxon>
        <taxon>Pleuronectoidei</taxon>
        <taxon>Pleuronectidae</taxon>
        <taxon>Pleuronectes</taxon>
    </lineage>
</organism>
<protein>
    <submittedName>
        <fullName evidence="2">Uncharacterized protein</fullName>
    </submittedName>
</protein>
<feature type="compositionally biased region" description="Low complexity" evidence="1">
    <location>
        <begin position="144"/>
        <end position="158"/>
    </location>
</feature>
<keyword evidence="3" id="KW-1185">Reference proteome</keyword>
<feature type="region of interest" description="Disordered" evidence="1">
    <location>
        <begin position="21"/>
        <end position="73"/>
    </location>
</feature>
<accession>A0A9N7VAC6</accession>
<name>A0A9N7VAC6_PLEPL</name>
<reference evidence="2" key="1">
    <citation type="submission" date="2020-03" db="EMBL/GenBank/DDBJ databases">
        <authorList>
            <person name="Weist P."/>
        </authorList>
    </citation>
    <scope>NUCLEOTIDE SEQUENCE</scope>
</reference>
<gene>
    <name evidence="2" type="ORF">PLEPLA_LOCUS33553</name>
</gene>
<comment type="caution">
    <text evidence="2">The sequence shown here is derived from an EMBL/GenBank/DDBJ whole genome shotgun (WGS) entry which is preliminary data.</text>
</comment>
<evidence type="ECO:0000313" key="2">
    <source>
        <dbReference type="EMBL" id="CAB1445810.1"/>
    </source>
</evidence>
<sequence length="186" mass="20241">MFACGCTCGMLKGRGGLQLRRHKPACPPKPDPAQRPKVLAGRHSLPNLTPAHSTSSISSCASSTSDSSYRHPLQRRNPVIPATVKLPPGIHAHSAASSLNCNPPGNQAFKHFRRREKPGRRKDSTQSLYIDNTQCDALLHFSSCPPSTSSSSISLVKRSPPHHETQAPKGQRRFSDPDVTYMEEGV</sequence>